<dbReference type="SUPFAM" id="SSF63999">
    <property type="entry name" value="Thiamin pyrophosphokinase, catalytic domain"/>
    <property type="match status" value="1"/>
</dbReference>
<dbReference type="InterPro" id="IPR006282">
    <property type="entry name" value="Thi_PPkinase"/>
</dbReference>
<evidence type="ECO:0000256" key="3">
    <source>
        <dbReference type="ARBA" id="ARBA00022777"/>
    </source>
</evidence>
<dbReference type="SUPFAM" id="SSF63862">
    <property type="entry name" value="Thiamin pyrophosphokinase, substrate-binding domain"/>
    <property type="match status" value="1"/>
</dbReference>
<evidence type="ECO:0000313" key="7">
    <source>
        <dbReference type="EMBL" id="NMW93328.1"/>
    </source>
</evidence>
<dbReference type="InterPro" id="IPR007373">
    <property type="entry name" value="Thiamin_PyroPKinase_B1-bd"/>
</dbReference>
<dbReference type="EMBL" id="UGGQ01000006">
    <property type="protein sequence ID" value="STO16194.1"/>
    <property type="molecule type" value="Genomic_DNA"/>
</dbReference>
<evidence type="ECO:0000313" key="8">
    <source>
        <dbReference type="EMBL" id="STO16194.1"/>
    </source>
</evidence>
<dbReference type="GO" id="GO:0016301">
    <property type="term" value="F:kinase activity"/>
    <property type="evidence" value="ECO:0007669"/>
    <property type="project" value="UniProtKB-KW"/>
</dbReference>
<sequence>MNKDIAAPRCLVVLGVTDALNRLVQISGKDDSWLDFNGYDFVIAADSGQKIARKLGLKIDIYVGDFDSSIRPEGILRRCEGKTRTVEDLELMSPHLLASGEDTPDPADLEQLSEAEREVLNQEPVASEIVILPEVKDLTDSEAAIDLAFERGFRDIDVLGGISGRIDHTMGNMGILSKYVGQARIRFFDGINYVTMLEPGTHLVKPRGYHYMGLIAFNENVVGLTIEGAKYEVTNFTLTPNATRGVSNEITGDYAQITFQQGKLLVINSRDIA</sequence>
<dbReference type="CDD" id="cd07995">
    <property type="entry name" value="TPK"/>
    <property type="match status" value="1"/>
</dbReference>
<dbReference type="InterPro" id="IPR036371">
    <property type="entry name" value="TPK_B1-bd_sf"/>
</dbReference>
<keyword evidence="3 7" id="KW-0418">Kinase</keyword>
<dbReference type="Proteomes" id="UP000255284">
    <property type="component" value="Unassembled WGS sequence"/>
</dbReference>
<dbReference type="GeneID" id="61169172"/>
<dbReference type="PANTHER" id="PTHR41299">
    <property type="entry name" value="THIAMINE PYROPHOSPHOKINASE"/>
    <property type="match status" value="1"/>
</dbReference>
<dbReference type="OrthoDB" id="9804377at2"/>
<dbReference type="GO" id="GO:0009229">
    <property type="term" value="P:thiamine diphosphate biosynthetic process"/>
    <property type="evidence" value="ECO:0007669"/>
    <property type="project" value="InterPro"/>
</dbReference>
<comment type="caution">
    <text evidence="7">The sequence shown here is derived from an EMBL/GenBank/DDBJ whole genome shotgun (WGS) entry which is preliminary data.</text>
</comment>
<accession>A0A2J9KNR7</accession>
<evidence type="ECO:0000313" key="10">
    <source>
        <dbReference type="Proteomes" id="UP000582487"/>
    </source>
</evidence>
<dbReference type="PANTHER" id="PTHR41299:SF1">
    <property type="entry name" value="THIAMINE PYROPHOSPHOKINASE"/>
    <property type="match status" value="1"/>
</dbReference>
<dbReference type="Proteomes" id="UP000582487">
    <property type="component" value="Unassembled WGS sequence"/>
</dbReference>
<proteinExistence type="predicted"/>
<dbReference type="GO" id="GO:0005524">
    <property type="term" value="F:ATP binding"/>
    <property type="evidence" value="ECO:0007669"/>
    <property type="project" value="UniProtKB-KW"/>
</dbReference>
<organism evidence="7 10">
    <name type="scientific">Mobiluncus mulieris</name>
    <dbReference type="NCBI Taxonomy" id="2052"/>
    <lineage>
        <taxon>Bacteria</taxon>
        <taxon>Bacillati</taxon>
        <taxon>Actinomycetota</taxon>
        <taxon>Actinomycetes</taxon>
        <taxon>Actinomycetales</taxon>
        <taxon>Actinomycetaceae</taxon>
        <taxon>Mobiluncus</taxon>
    </lineage>
</organism>
<dbReference type="Pfam" id="PF04263">
    <property type="entry name" value="TPK_catalytic"/>
    <property type="match status" value="1"/>
</dbReference>
<dbReference type="NCBIfam" id="TIGR01378">
    <property type="entry name" value="thi_PPkinase"/>
    <property type="match status" value="1"/>
</dbReference>
<keyword evidence="2" id="KW-0547">Nucleotide-binding</keyword>
<dbReference type="RefSeq" id="WP_004013377.1">
    <property type="nucleotide sequence ID" value="NZ_CAMUNX010000001.1"/>
</dbReference>
<dbReference type="InterPro" id="IPR053149">
    <property type="entry name" value="TPK"/>
</dbReference>
<dbReference type="EMBL" id="JABCUV010000006">
    <property type="protein sequence ID" value="NMW93328.1"/>
    <property type="molecule type" value="Genomic_DNA"/>
</dbReference>
<reference evidence="8 9" key="1">
    <citation type="submission" date="2018-06" db="EMBL/GenBank/DDBJ databases">
        <authorList>
            <consortium name="Pathogen Informatics"/>
            <person name="Doyle S."/>
        </authorList>
    </citation>
    <scope>NUCLEOTIDE SEQUENCE [LARGE SCALE GENOMIC DNA]</scope>
    <source>
        <strain evidence="8 9">NCTC11819</strain>
    </source>
</reference>
<dbReference type="Gene3D" id="3.40.50.10240">
    <property type="entry name" value="Thiamin pyrophosphokinase, catalytic domain"/>
    <property type="match status" value="2"/>
</dbReference>
<gene>
    <name evidence="8" type="primary">thiN</name>
    <name evidence="7" type="ORF">HHJ74_06390</name>
    <name evidence="8" type="ORF">NCTC11819_00752</name>
</gene>
<reference evidence="7 10" key="2">
    <citation type="submission" date="2020-04" db="EMBL/GenBank/DDBJ databases">
        <title>Antimicrobial susceptibility and clonality of vaginal-derived multi-drug resistant Mobiluncus isolates in China.</title>
        <authorList>
            <person name="Zhang X."/>
        </authorList>
    </citation>
    <scope>NUCLEOTIDE SEQUENCE [LARGE SCALE GENOMIC DNA]</scope>
    <source>
        <strain evidence="7 10">7</strain>
    </source>
</reference>
<evidence type="ECO:0000259" key="6">
    <source>
        <dbReference type="SMART" id="SM00983"/>
    </source>
</evidence>
<protein>
    <recommendedName>
        <fullName evidence="5">Thiamine diphosphokinase</fullName>
        <ecNumber evidence="5">2.7.6.2</ecNumber>
    </recommendedName>
</protein>
<evidence type="ECO:0000256" key="1">
    <source>
        <dbReference type="ARBA" id="ARBA00022679"/>
    </source>
</evidence>
<keyword evidence="4" id="KW-0067">ATP-binding</keyword>
<dbReference type="SMART" id="SM00983">
    <property type="entry name" value="TPK_B1_binding"/>
    <property type="match status" value="1"/>
</dbReference>
<dbReference type="GO" id="GO:0006772">
    <property type="term" value="P:thiamine metabolic process"/>
    <property type="evidence" value="ECO:0007669"/>
    <property type="project" value="UniProtKB-UniRule"/>
</dbReference>
<evidence type="ECO:0000313" key="9">
    <source>
        <dbReference type="Proteomes" id="UP000255284"/>
    </source>
</evidence>
<evidence type="ECO:0000256" key="4">
    <source>
        <dbReference type="ARBA" id="ARBA00022840"/>
    </source>
</evidence>
<evidence type="ECO:0000256" key="5">
    <source>
        <dbReference type="NCBIfam" id="TIGR01378"/>
    </source>
</evidence>
<dbReference type="InterPro" id="IPR007371">
    <property type="entry name" value="TPK_catalytic"/>
</dbReference>
<evidence type="ECO:0000256" key="2">
    <source>
        <dbReference type="ARBA" id="ARBA00022741"/>
    </source>
</evidence>
<name>A0A2J9KNR7_9ACTO</name>
<keyword evidence="1 7" id="KW-0808">Transferase</keyword>
<dbReference type="InterPro" id="IPR036759">
    <property type="entry name" value="TPK_catalytic_sf"/>
</dbReference>
<dbReference type="GO" id="GO:0004788">
    <property type="term" value="F:thiamine diphosphokinase activity"/>
    <property type="evidence" value="ECO:0007669"/>
    <property type="project" value="UniProtKB-UniRule"/>
</dbReference>
<dbReference type="EC" id="2.7.6.2" evidence="5"/>
<dbReference type="Pfam" id="PF04265">
    <property type="entry name" value="TPK_B1_binding"/>
    <property type="match status" value="1"/>
</dbReference>
<dbReference type="GO" id="GO:0030975">
    <property type="term" value="F:thiamine binding"/>
    <property type="evidence" value="ECO:0007669"/>
    <property type="project" value="InterPro"/>
</dbReference>
<dbReference type="AlphaFoldDB" id="A0A2J9KNR7"/>
<feature type="domain" description="Thiamin pyrophosphokinase thiamin-binding" evidence="6">
    <location>
        <begin position="200"/>
        <end position="265"/>
    </location>
</feature>